<evidence type="ECO:0000313" key="1">
    <source>
        <dbReference type="EMBL" id="RYQ26427.1"/>
    </source>
</evidence>
<evidence type="ECO:0000313" key="2">
    <source>
        <dbReference type="Proteomes" id="UP000292535"/>
    </source>
</evidence>
<dbReference type="Proteomes" id="UP000292535">
    <property type="component" value="Unassembled WGS sequence"/>
</dbReference>
<organism evidence="1 2">
    <name type="scientific">Bifidobacterium pseudolongum subsp. globosum</name>
    <dbReference type="NCBI Taxonomy" id="1690"/>
    <lineage>
        <taxon>Bacteria</taxon>
        <taxon>Bacillati</taxon>
        <taxon>Actinomycetota</taxon>
        <taxon>Actinomycetes</taxon>
        <taxon>Bifidobacteriales</taxon>
        <taxon>Bifidobacteriaceae</taxon>
        <taxon>Bifidobacterium</taxon>
    </lineage>
</organism>
<gene>
    <name evidence="1" type="ORF">PG2032B_1023</name>
</gene>
<protein>
    <submittedName>
        <fullName evidence="1">Uncharacterized protein</fullName>
    </submittedName>
</protein>
<accession>A0A4Q5AFB4</accession>
<sequence>MLRCPGEQLGVRSRRLTRREATMGLDARVRCRCFEDGRLKPGPVPVTDLYIDEDGYLASRTLDTASIRYDWRRYHARYGKLDEEFTLWLEDCCEHENGEYCSEWIGTWGMYGVFQDAVEEAGGKEVLPLLGHMLPTANGGQYPVEKTEAHWSRSNSSFGSHAMNVHVAWLAPCSGYCSHPWKPAIPYYGAES</sequence>
<dbReference type="AlphaFoldDB" id="A0A4Q5AFB4"/>
<comment type="caution">
    <text evidence="1">The sequence shown here is derived from an EMBL/GenBank/DDBJ whole genome shotgun (WGS) entry which is preliminary data.</text>
</comment>
<name>A0A4Q5AFB4_9BIFI</name>
<proteinExistence type="predicted"/>
<dbReference type="EMBL" id="RYUQ01000002">
    <property type="protein sequence ID" value="RYQ26427.1"/>
    <property type="molecule type" value="Genomic_DNA"/>
</dbReference>
<reference evidence="1 2" key="1">
    <citation type="submission" date="2018-12" db="EMBL/GenBank/DDBJ databases">
        <title>Unveiling genomic diversity among members of the Bifidobacterium pseudolongum species, a widely distributed gut commensal of the animal kingdom.</title>
        <authorList>
            <person name="Lugli G.A."/>
            <person name="Duranti S."/>
            <person name="Albert K."/>
            <person name="Mancabelli L."/>
            <person name="Napoli S."/>
            <person name="Viappiani A."/>
            <person name="Anzalone R."/>
            <person name="Longhi G."/>
            <person name="Milani C."/>
            <person name="Turroni F."/>
            <person name="Alessandri G."/>
            <person name="Sela D.A."/>
            <person name="Van Sinderen D."/>
            <person name="Ventura M."/>
        </authorList>
    </citation>
    <scope>NUCLEOTIDE SEQUENCE [LARGE SCALE GENOMIC DNA]</scope>
    <source>
        <strain evidence="1 2">2032B</strain>
    </source>
</reference>